<proteinExistence type="predicted"/>
<evidence type="ECO:0000256" key="1">
    <source>
        <dbReference type="SAM" id="SignalP"/>
    </source>
</evidence>
<accession>A0ABP7AZW5</accession>
<evidence type="ECO:0000313" key="3">
    <source>
        <dbReference type="Proteomes" id="UP001501490"/>
    </source>
</evidence>
<dbReference type="RefSeq" id="WP_344810132.1">
    <property type="nucleotide sequence ID" value="NZ_BAABAB010000057.1"/>
</dbReference>
<dbReference type="Proteomes" id="UP001501490">
    <property type="component" value="Unassembled WGS sequence"/>
</dbReference>
<comment type="caution">
    <text evidence="2">The sequence shown here is derived from an EMBL/GenBank/DDBJ whole genome shotgun (WGS) entry which is preliminary data.</text>
</comment>
<feature type="chain" id="PRO_5045981756" description="Neocarzinostatin family protein" evidence="1">
    <location>
        <begin position="34"/>
        <end position="170"/>
    </location>
</feature>
<protein>
    <recommendedName>
        <fullName evidence="4">Neocarzinostatin family protein</fullName>
    </recommendedName>
</protein>
<evidence type="ECO:0000313" key="2">
    <source>
        <dbReference type="EMBL" id="GAA3643771.1"/>
    </source>
</evidence>
<evidence type="ECO:0008006" key="4">
    <source>
        <dbReference type="Google" id="ProtNLM"/>
    </source>
</evidence>
<keyword evidence="3" id="KW-1185">Reference proteome</keyword>
<sequence>MDSRVPRHVTKAATGAALVAGLVVALTAGTAQAGPQPAGGNLGVRSDRVILKSTKVGAAATATLSLSATAPRVANGAAAKVKAQYRCPRGYDGYLEIQLVEATHGHVSQTDGFNSKALTCNGATQQITITVVVSNDYALTAGKAFGHAILDASSDTDEATAATERTITVT</sequence>
<keyword evidence="1" id="KW-0732">Signal</keyword>
<name>A0ABP7AZW5_9ACTN</name>
<reference evidence="3" key="1">
    <citation type="journal article" date="2019" name="Int. J. Syst. Evol. Microbiol.">
        <title>The Global Catalogue of Microorganisms (GCM) 10K type strain sequencing project: providing services to taxonomists for standard genome sequencing and annotation.</title>
        <authorList>
            <consortium name="The Broad Institute Genomics Platform"/>
            <consortium name="The Broad Institute Genome Sequencing Center for Infectious Disease"/>
            <person name="Wu L."/>
            <person name="Ma J."/>
        </authorList>
    </citation>
    <scope>NUCLEOTIDE SEQUENCE [LARGE SCALE GENOMIC DNA]</scope>
    <source>
        <strain evidence="3">JCM 16929</strain>
    </source>
</reference>
<gene>
    <name evidence="2" type="ORF">GCM10022236_53010</name>
</gene>
<dbReference type="EMBL" id="BAABAB010000057">
    <property type="protein sequence ID" value="GAA3643771.1"/>
    <property type="molecule type" value="Genomic_DNA"/>
</dbReference>
<feature type="signal peptide" evidence="1">
    <location>
        <begin position="1"/>
        <end position="33"/>
    </location>
</feature>
<organism evidence="2 3">
    <name type="scientific">Microlunatus ginsengisoli</name>
    <dbReference type="NCBI Taxonomy" id="363863"/>
    <lineage>
        <taxon>Bacteria</taxon>
        <taxon>Bacillati</taxon>
        <taxon>Actinomycetota</taxon>
        <taxon>Actinomycetes</taxon>
        <taxon>Propionibacteriales</taxon>
        <taxon>Propionibacteriaceae</taxon>
        <taxon>Microlunatus</taxon>
    </lineage>
</organism>